<keyword evidence="1" id="KW-0812">Transmembrane</keyword>
<sequence length="349" mass="39114">MKINTTNFLVRTIRKSITKASGYLSNFINKVGIGSVSVAVFAAIVARQIQSHATVHSVIEISKVSGLYGPGCYYGWLINDIVAVYESIHNQETEGLNSGMFIVTLGVSVQPSIADISQLRCVARLGPCSQAQFDAFDRLIMVSWINTMHYLLQRMIYQTKNRQEPRLPLFLPTGILTWRPCAQTAVRITLQVLNTIAMVAYDIQRGTLGRRLLLCLGPFLGCIVLPLVTVYYKKQWQWATAVINIGSIFISVAYVCTPYEYRYDPHSPAAPLSAAKLTDDDQVEALVTGCLCVLLHVLKYFRPVKVWAKKTVQLIRVSYNRLARRTHGQHPHTPEEGMHLTAIDTAYDH</sequence>
<feature type="transmembrane region" description="Helical" evidence="1">
    <location>
        <begin position="238"/>
        <end position="257"/>
    </location>
</feature>
<keyword evidence="3" id="KW-1185">Reference proteome</keyword>
<keyword evidence="1" id="KW-0472">Membrane</keyword>
<dbReference type="Proteomes" id="UP001280581">
    <property type="component" value="Unassembled WGS sequence"/>
</dbReference>
<comment type="caution">
    <text evidence="2">The sequence shown here is derived from an EMBL/GenBank/DDBJ whole genome shotgun (WGS) entry which is preliminary data.</text>
</comment>
<dbReference type="EMBL" id="WVTA01000009">
    <property type="protein sequence ID" value="KAK3207678.1"/>
    <property type="molecule type" value="Genomic_DNA"/>
</dbReference>
<reference evidence="2 3" key="1">
    <citation type="submission" date="2021-02" db="EMBL/GenBank/DDBJ databases">
        <title>Genome assembly of Pseudopithomyces chartarum.</title>
        <authorList>
            <person name="Jauregui R."/>
            <person name="Singh J."/>
            <person name="Voisey C."/>
        </authorList>
    </citation>
    <scope>NUCLEOTIDE SEQUENCE [LARGE SCALE GENOMIC DNA]</scope>
    <source>
        <strain evidence="2 3">AGR01</strain>
    </source>
</reference>
<dbReference type="AlphaFoldDB" id="A0AAN6REY0"/>
<keyword evidence="1" id="KW-1133">Transmembrane helix</keyword>
<feature type="transmembrane region" description="Helical" evidence="1">
    <location>
        <begin position="212"/>
        <end position="232"/>
    </location>
</feature>
<evidence type="ECO:0000313" key="2">
    <source>
        <dbReference type="EMBL" id="KAK3207678.1"/>
    </source>
</evidence>
<proteinExistence type="predicted"/>
<evidence type="ECO:0000313" key="3">
    <source>
        <dbReference type="Proteomes" id="UP001280581"/>
    </source>
</evidence>
<name>A0AAN6REY0_9PLEO</name>
<protein>
    <submittedName>
        <fullName evidence="2">Uncharacterized protein</fullName>
    </submittedName>
</protein>
<accession>A0AAN6REY0</accession>
<evidence type="ECO:0000256" key="1">
    <source>
        <dbReference type="SAM" id="Phobius"/>
    </source>
</evidence>
<organism evidence="2 3">
    <name type="scientific">Pseudopithomyces chartarum</name>
    <dbReference type="NCBI Taxonomy" id="1892770"/>
    <lineage>
        <taxon>Eukaryota</taxon>
        <taxon>Fungi</taxon>
        <taxon>Dikarya</taxon>
        <taxon>Ascomycota</taxon>
        <taxon>Pezizomycotina</taxon>
        <taxon>Dothideomycetes</taxon>
        <taxon>Pleosporomycetidae</taxon>
        <taxon>Pleosporales</taxon>
        <taxon>Massarineae</taxon>
        <taxon>Didymosphaeriaceae</taxon>
        <taxon>Pseudopithomyces</taxon>
    </lineage>
</organism>
<gene>
    <name evidence="2" type="ORF">GRF29_103g1764777</name>
</gene>